<dbReference type="Pfam" id="PF13612">
    <property type="entry name" value="DDE_Tnp_1_3"/>
    <property type="match status" value="1"/>
</dbReference>
<protein>
    <submittedName>
        <fullName evidence="2">Mobile element protein</fullName>
    </submittedName>
</protein>
<name>A0A2A5T496_9GAMM</name>
<keyword evidence="3" id="KW-1185">Reference proteome</keyword>
<evidence type="ECO:0000313" key="3">
    <source>
        <dbReference type="Proteomes" id="UP000219020"/>
    </source>
</evidence>
<organism evidence="2 3">
    <name type="scientific">Candidatus Enterovibrio escicola</name>
    <dbReference type="NCBI Taxonomy" id="1927127"/>
    <lineage>
        <taxon>Bacteria</taxon>
        <taxon>Pseudomonadati</taxon>
        <taxon>Pseudomonadota</taxon>
        <taxon>Gammaproteobacteria</taxon>
        <taxon>Vibrionales</taxon>
        <taxon>Vibrionaceae</taxon>
        <taxon>Enterovibrio</taxon>
    </lineage>
</organism>
<gene>
    <name evidence="2" type="ORF">BTN49_1541</name>
</gene>
<proteinExistence type="predicted"/>
<reference evidence="3" key="1">
    <citation type="submission" date="2017-04" db="EMBL/GenBank/DDBJ databases">
        <title>Genome evolution of the luminous symbionts of deep sea anglerfish.</title>
        <authorList>
            <person name="Hendry T.A."/>
        </authorList>
    </citation>
    <scope>NUCLEOTIDE SEQUENCE [LARGE SCALE GENOMIC DNA]</scope>
</reference>
<comment type="caution">
    <text evidence="2">The sequence shown here is derived from an EMBL/GenBank/DDBJ whole genome shotgun (WGS) entry which is preliminary data.</text>
</comment>
<accession>A0A2A5T496</accession>
<evidence type="ECO:0000313" key="2">
    <source>
        <dbReference type="EMBL" id="PCS22983.1"/>
    </source>
</evidence>
<feature type="domain" description="Transposase DDE" evidence="1">
    <location>
        <begin position="2"/>
        <end position="37"/>
    </location>
</feature>
<dbReference type="AlphaFoldDB" id="A0A2A5T496"/>
<dbReference type="EMBL" id="NBYY01000013">
    <property type="protein sequence ID" value="PCS22983.1"/>
    <property type="molecule type" value="Genomic_DNA"/>
</dbReference>
<evidence type="ECO:0000259" key="1">
    <source>
        <dbReference type="Pfam" id="PF13612"/>
    </source>
</evidence>
<dbReference type="Proteomes" id="UP000219020">
    <property type="component" value="Unassembled WGS sequence"/>
</dbReference>
<sequence length="38" mass="4298">MKREKGMMGWFYGFKLHFIINNHGGILSVKVTTANVDG</sequence>
<dbReference type="InterPro" id="IPR025668">
    <property type="entry name" value="Tnp_DDE_dom"/>
</dbReference>